<evidence type="ECO:0000313" key="2">
    <source>
        <dbReference type="EMBL" id="RJY00346.1"/>
    </source>
</evidence>
<keyword evidence="1" id="KW-0732">Signal</keyword>
<dbReference type="OrthoDB" id="9157170at2"/>
<accession>A0A3A6SPB2</accession>
<dbReference type="RefSeq" id="WP_121855324.1">
    <property type="nucleotide sequence ID" value="NZ_CP037952.1"/>
</dbReference>
<evidence type="ECO:0000256" key="1">
    <source>
        <dbReference type="SAM" id="SignalP"/>
    </source>
</evidence>
<comment type="caution">
    <text evidence="2">The sequence shown here is derived from an EMBL/GenBank/DDBJ whole genome shotgun (WGS) entry which is preliminary data.</text>
</comment>
<reference evidence="2 3" key="1">
    <citation type="submission" date="2018-09" db="EMBL/GenBank/DDBJ databases">
        <title>Phylogeny of the Shewanellaceae, and recommendation for two new genera, Pseudoshewanella and Parashewanella.</title>
        <authorList>
            <person name="Wang G."/>
        </authorList>
    </citation>
    <scope>NUCLEOTIDE SEQUENCE [LARGE SCALE GENOMIC DNA]</scope>
    <source>
        <strain evidence="2 3">KCTC 22492</strain>
    </source>
</reference>
<evidence type="ECO:0000313" key="3">
    <source>
        <dbReference type="Proteomes" id="UP000273022"/>
    </source>
</evidence>
<dbReference type="EMBL" id="QYYH01000295">
    <property type="protein sequence ID" value="RJY00346.1"/>
    <property type="molecule type" value="Genomic_DNA"/>
</dbReference>
<organism evidence="2 3">
    <name type="scientific">Parashewanella spongiae</name>
    <dbReference type="NCBI Taxonomy" id="342950"/>
    <lineage>
        <taxon>Bacteria</taxon>
        <taxon>Pseudomonadati</taxon>
        <taxon>Pseudomonadota</taxon>
        <taxon>Gammaproteobacteria</taxon>
        <taxon>Alteromonadales</taxon>
        <taxon>Shewanellaceae</taxon>
        <taxon>Parashewanella</taxon>
    </lineage>
</organism>
<keyword evidence="3" id="KW-1185">Reference proteome</keyword>
<feature type="signal peptide" evidence="1">
    <location>
        <begin position="1"/>
        <end position="18"/>
    </location>
</feature>
<feature type="chain" id="PRO_5017252697" description="DUF3887 domain-containing protein" evidence="1">
    <location>
        <begin position="19"/>
        <end position="137"/>
    </location>
</feature>
<gene>
    <name evidence="2" type="ORF">D5R81_20185</name>
</gene>
<sequence length="137" mass="15593">MKSLKITFSILFISFLSACVSTDVYIPNSSDMKNADYGSYPSNYQELVKSYMQRRLKDPESAKYRFKGKPIKWYEPSQTLATTVFNYQLTVFINAKNSYGGYAGESEYRFSIKNGVITKCSDITEASSGRISSNWQC</sequence>
<name>A0A3A6SPB2_9GAMM</name>
<proteinExistence type="predicted"/>
<dbReference type="AlphaFoldDB" id="A0A3A6SPB2"/>
<protein>
    <recommendedName>
        <fullName evidence="4">DUF3887 domain-containing protein</fullName>
    </recommendedName>
</protein>
<dbReference type="Proteomes" id="UP000273022">
    <property type="component" value="Unassembled WGS sequence"/>
</dbReference>
<dbReference type="PROSITE" id="PS51257">
    <property type="entry name" value="PROKAR_LIPOPROTEIN"/>
    <property type="match status" value="1"/>
</dbReference>
<evidence type="ECO:0008006" key="4">
    <source>
        <dbReference type="Google" id="ProtNLM"/>
    </source>
</evidence>